<accession>A0ABU6YIV8</accession>
<sequence length="300" mass="34322">MSKKKSSLGRQKIPIEKIPKKSHLQVTFSKRRSGLFKKASELCTLCGVEITIVVFSPADKAFSFGHPEVESIIDRYMALNLPHESMSSTQQLVEAHRNANVRDLNMQLTQLLNHLEMEKKRAEELDHVIKVRQRQFWWERPVDNLGFHELLQLKASIEELKKNLSKHVNKIIIMDQTNMPSQIIGVNNNHNNNNININNYDHHGFDNNKSDAAAAFNVASTMPPPPPNNAYYMGFRHGHKEGICQAAIKDEEVGEYKSKKLSPWLKAEMVGSAIKVEHKNHTNSEAKKETRSEEQQTIRN</sequence>
<protein>
    <recommendedName>
        <fullName evidence="8">MADS-box domain-containing protein</fullName>
    </recommendedName>
</protein>
<dbReference type="Gene3D" id="6.10.140.920">
    <property type="match status" value="1"/>
</dbReference>
<comment type="caution">
    <text evidence="9">The sequence shown here is derived from an EMBL/GenBank/DDBJ whole genome shotgun (WGS) entry which is preliminary data.</text>
</comment>
<dbReference type="PANTHER" id="PTHR11945:SF629">
    <property type="entry name" value="OS02G0164450 PROTEIN"/>
    <property type="match status" value="1"/>
</dbReference>
<dbReference type="SMART" id="SM00432">
    <property type="entry name" value="MADS"/>
    <property type="match status" value="1"/>
</dbReference>
<evidence type="ECO:0000256" key="2">
    <source>
        <dbReference type="ARBA" id="ARBA00023015"/>
    </source>
</evidence>
<dbReference type="SUPFAM" id="SSF55455">
    <property type="entry name" value="SRF-like"/>
    <property type="match status" value="1"/>
</dbReference>
<name>A0ABU6YIV8_9FABA</name>
<dbReference type="Proteomes" id="UP001341840">
    <property type="component" value="Unassembled WGS sequence"/>
</dbReference>
<keyword evidence="10" id="KW-1185">Reference proteome</keyword>
<dbReference type="PANTHER" id="PTHR11945">
    <property type="entry name" value="MADS BOX PROTEIN"/>
    <property type="match status" value="1"/>
</dbReference>
<gene>
    <name evidence="9" type="ORF">PIB30_057168</name>
</gene>
<dbReference type="InterPro" id="IPR036879">
    <property type="entry name" value="TF_MADSbox_sf"/>
</dbReference>
<dbReference type="EMBL" id="JASCZI010242120">
    <property type="protein sequence ID" value="MED6209692.1"/>
    <property type="molecule type" value="Genomic_DNA"/>
</dbReference>
<evidence type="ECO:0000313" key="9">
    <source>
        <dbReference type="EMBL" id="MED6209692.1"/>
    </source>
</evidence>
<dbReference type="PROSITE" id="PS50066">
    <property type="entry name" value="MADS_BOX_2"/>
    <property type="match status" value="1"/>
</dbReference>
<evidence type="ECO:0000313" key="10">
    <source>
        <dbReference type="Proteomes" id="UP001341840"/>
    </source>
</evidence>
<feature type="region of interest" description="Disordered" evidence="7">
    <location>
        <begin position="275"/>
        <end position="300"/>
    </location>
</feature>
<evidence type="ECO:0000259" key="8">
    <source>
        <dbReference type="PROSITE" id="PS50066"/>
    </source>
</evidence>
<reference evidence="9 10" key="1">
    <citation type="journal article" date="2023" name="Plants (Basel)">
        <title>Bridging the Gap: Combining Genomics and Transcriptomics Approaches to Understand Stylosanthes scabra, an Orphan Legume from the Brazilian Caatinga.</title>
        <authorList>
            <person name="Ferreira-Neto J.R.C."/>
            <person name="da Silva M.D."/>
            <person name="Binneck E."/>
            <person name="de Melo N.F."/>
            <person name="da Silva R.H."/>
            <person name="de Melo A.L.T.M."/>
            <person name="Pandolfi V."/>
            <person name="Bustamante F.O."/>
            <person name="Brasileiro-Vidal A.C."/>
            <person name="Benko-Iseppon A.M."/>
        </authorList>
    </citation>
    <scope>NUCLEOTIDE SEQUENCE [LARGE SCALE GENOMIC DNA]</scope>
    <source>
        <tissue evidence="9">Leaves</tissue>
    </source>
</reference>
<evidence type="ECO:0000256" key="7">
    <source>
        <dbReference type="SAM" id="MobiDB-lite"/>
    </source>
</evidence>
<feature type="coiled-coil region" evidence="6">
    <location>
        <begin position="98"/>
        <end position="125"/>
    </location>
</feature>
<evidence type="ECO:0000256" key="6">
    <source>
        <dbReference type="SAM" id="Coils"/>
    </source>
</evidence>
<keyword evidence="5" id="KW-0539">Nucleus</keyword>
<keyword evidence="2" id="KW-0805">Transcription regulation</keyword>
<evidence type="ECO:0000256" key="3">
    <source>
        <dbReference type="ARBA" id="ARBA00023125"/>
    </source>
</evidence>
<evidence type="ECO:0000256" key="4">
    <source>
        <dbReference type="ARBA" id="ARBA00023163"/>
    </source>
</evidence>
<evidence type="ECO:0000256" key="1">
    <source>
        <dbReference type="ARBA" id="ARBA00004123"/>
    </source>
</evidence>
<organism evidence="9 10">
    <name type="scientific">Stylosanthes scabra</name>
    <dbReference type="NCBI Taxonomy" id="79078"/>
    <lineage>
        <taxon>Eukaryota</taxon>
        <taxon>Viridiplantae</taxon>
        <taxon>Streptophyta</taxon>
        <taxon>Embryophyta</taxon>
        <taxon>Tracheophyta</taxon>
        <taxon>Spermatophyta</taxon>
        <taxon>Magnoliopsida</taxon>
        <taxon>eudicotyledons</taxon>
        <taxon>Gunneridae</taxon>
        <taxon>Pentapetalae</taxon>
        <taxon>rosids</taxon>
        <taxon>fabids</taxon>
        <taxon>Fabales</taxon>
        <taxon>Fabaceae</taxon>
        <taxon>Papilionoideae</taxon>
        <taxon>50 kb inversion clade</taxon>
        <taxon>dalbergioids sensu lato</taxon>
        <taxon>Dalbergieae</taxon>
        <taxon>Pterocarpus clade</taxon>
        <taxon>Stylosanthes</taxon>
    </lineage>
</organism>
<keyword evidence="4" id="KW-0804">Transcription</keyword>
<dbReference type="Pfam" id="PF00319">
    <property type="entry name" value="SRF-TF"/>
    <property type="match status" value="1"/>
</dbReference>
<feature type="domain" description="MADS-box" evidence="8">
    <location>
        <begin position="8"/>
        <end position="68"/>
    </location>
</feature>
<dbReference type="Gene3D" id="3.40.1810.10">
    <property type="entry name" value="Transcription factor, MADS-box"/>
    <property type="match status" value="1"/>
</dbReference>
<proteinExistence type="predicted"/>
<dbReference type="PRINTS" id="PR00404">
    <property type="entry name" value="MADSDOMAIN"/>
</dbReference>
<keyword evidence="3" id="KW-0238">DNA-binding</keyword>
<evidence type="ECO:0000256" key="5">
    <source>
        <dbReference type="ARBA" id="ARBA00023242"/>
    </source>
</evidence>
<keyword evidence="6" id="KW-0175">Coiled coil</keyword>
<comment type="subcellular location">
    <subcellularLocation>
        <location evidence="1">Nucleus</location>
    </subcellularLocation>
</comment>
<dbReference type="InterPro" id="IPR002100">
    <property type="entry name" value="TF_MADSbox"/>
</dbReference>